<feature type="transmembrane region" description="Helical" evidence="4">
    <location>
        <begin position="163"/>
        <end position="182"/>
    </location>
</feature>
<feature type="transmembrane region" description="Helical" evidence="4">
    <location>
        <begin position="333"/>
        <end position="353"/>
    </location>
</feature>
<dbReference type="Pfam" id="PF07690">
    <property type="entry name" value="MFS_1"/>
    <property type="match status" value="1"/>
</dbReference>
<feature type="transmembrane region" description="Helical" evidence="4">
    <location>
        <begin position="133"/>
        <end position="157"/>
    </location>
</feature>
<feature type="transmembrane region" description="Helical" evidence="4">
    <location>
        <begin position="365"/>
        <end position="382"/>
    </location>
</feature>
<feature type="transmembrane region" description="Helical" evidence="4">
    <location>
        <begin position="74"/>
        <end position="91"/>
    </location>
</feature>
<dbReference type="InterPro" id="IPR036259">
    <property type="entry name" value="MFS_trans_sf"/>
</dbReference>
<dbReference type="Gene3D" id="1.20.1250.20">
    <property type="entry name" value="MFS general substrate transporter like domains"/>
    <property type="match status" value="1"/>
</dbReference>
<evidence type="ECO:0000256" key="2">
    <source>
        <dbReference type="ARBA" id="ARBA00022989"/>
    </source>
</evidence>
<keyword evidence="1 4" id="KW-0812">Transmembrane</keyword>
<dbReference type="GO" id="GO:0022857">
    <property type="term" value="F:transmembrane transporter activity"/>
    <property type="evidence" value="ECO:0007669"/>
    <property type="project" value="InterPro"/>
</dbReference>
<organism evidence="6 7">
    <name type="scientific">Candidatus Galligastranaerophilus intestinavium</name>
    <dbReference type="NCBI Taxonomy" id="2840836"/>
    <lineage>
        <taxon>Bacteria</taxon>
        <taxon>Candidatus Galligastranaerophilus</taxon>
    </lineage>
</organism>
<feature type="transmembrane region" description="Helical" evidence="4">
    <location>
        <begin position="275"/>
        <end position="294"/>
    </location>
</feature>
<name>A0A9D1FJT0_9BACT</name>
<feature type="transmembrane region" description="Helical" evidence="4">
    <location>
        <begin position="39"/>
        <end position="62"/>
    </location>
</feature>
<accession>A0A9D1FJT0</accession>
<reference evidence="6" key="1">
    <citation type="submission" date="2020-10" db="EMBL/GenBank/DDBJ databases">
        <authorList>
            <person name="Gilroy R."/>
        </authorList>
    </citation>
    <scope>NUCLEOTIDE SEQUENCE</scope>
    <source>
        <strain evidence="6">CHK152-2871</strain>
    </source>
</reference>
<dbReference type="InterPro" id="IPR020846">
    <property type="entry name" value="MFS_dom"/>
</dbReference>
<dbReference type="CDD" id="cd17478">
    <property type="entry name" value="MFS_FsR"/>
    <property type="match status" value="1"/>
</dbReference>
<feature type="transmembrane region" description="Helical" evidence="4">
    <location>
        <begin position="210"/>
        <end position="233"/>
    </location>
</feature>
<proteinExistence type="predicted"/>
<feature type="transmembrane region" description="Helical" evidence="4">
    <location>
        <begin position="12"/>
        <end position="33"/>
    </location>
</feature>
<dbReference type="AlphaFoldDB" id="A0A9D1FJT0"/>
<evidence type="ECO:0000259" key="5">
    <source>
        <dbReference type="PROSITE" id="PS50850"/>
    </source>
</evidence>
<dbReference type="SUPFAM" id="SSF103473">
    <property type="entry name" value="MFS general substrate transporter"/>
    <property type="match status" value="1"/>
</dbReference>
<evidence type="ECO:0000256" key="4">
    <source>
        <dbReference type="SAM" id="Phobius"/>
    </source>
</evidence>
<dbReference type="EMBL" id="DVJQ01000076">
    <property type="protein sequence ID" value="HIS75166.1"/>
    <property type="molecule type" value="Genomic_DNA"/>
</dbReference>
<comment type="caution">
    <text evidence="6">The sequence shown here is derived from an EMBL/GenBank/DDBJ whole genome shotgun (WGS) entry which is preliminary data.</text>
</comment>
<feature type="domain" description="Major facilitator superfamily (MFS) profile" evidence="5">
    <location>
        <begin position="8"/>
        <end position="388"/>
    </location>
</feature>
<dbReference type="Proteomes" id="UP000886865">
    <property type="component" value="Unassembled WGS sequence"/>
</dbReference>
<dbReference type="GO" id="GO:0005886">
    <property type="term" value="C:plasma membrane"/>
    <property type="evidence" value="ECO:0007669"/>
    <property type="project" value="TreeGrafter"/>
</dbReference>
<reference evidence="6" key="2">
    <citation type="journal article" date="2021" name="PeerJ">
        <title>Extensive microbial diversity within the chicken gut microbiome revealed by metagenomics and culture.</title>
        <authorList>
            <person name="Gilroy R."/>
            <person name="Ravi A."/>
            <person name="Getino M."/>
            <person name="Pursley I."/>
            <person name="Horton D.L."/>
            <person name="Alikhan N.F."/>
            <person name="Baker D."/>
            <person name="Gharbi K."/>
            <person name="Hall N."/>
            <person name="Watson M."/>
            <person name="Adriaenssens E.M."/>
            <person name="Foster-Nyarko E."/>
            <person name="Jarju S."/>
            <person name="Secka A."/>
            <person name="Antonio M."/>
            <person name="Oren A."/>
            <person name="Chaudhuri R.R."/>
            <person name="La Ragione R."/>
            <person name="Hildebrand F."/>
            <person name="Pallen M.J."/>
        </authorList>
    </citation>
    <scope>NUCLEOTIDE SEQUENCE</scope>
    <source>
        <strain evidence="6">CHK152-2871</strain>
    </source>
</reference>
<keyword evidence="2 4" id="KW-1133">Transmembrane helix</keyword>
<dbReference type="PANTHER" id="PTHR43129:SF1">
    <property type="entry name" value="FOSMIDOMYCIN RESISTANCE PROTEIN"/>
    <property type="match status" value="1"/>
</dbReference>
<dbReference type="PROSITE" id="PS50850">
    <property type="entry name" value="MFS"/>
    <property type="match status" value="1"/>
</dbReference>
<evidence type="ECO:0000256" key="1">
    <source>
        <dbReference type="ARBA" id="ARBA00022692"/>
    </source>
</evidence>
<keyword evidence="3 4" id="KW-0472">Membrane</keyword>
<feature type="transmembrane region" description="Helical" evidence="4">
    <location>
        <begin position="97"/>
        <end position="112"/>
    </location>
</feature>
<evidence type="ECO:0000313" key="6">
    <source>
        <dbReference type="EMBL" id="HIS75166.1"/>
    </source>
</evidence>
<feature type="transmembrane region" description="Helical" evidence="4">
    <location>
        <begin position="300"/>
        <end position="321"/>
    </location>
</feature>
<evidence type="ECO:0000256" key="3">
    <source>
        <dbReference type="ARBA" id="ARBA00023136"/>
    </source>
</evidence>
<evidence type="ECO:0000313" key="7">
    <source>
        <dbReference type="Proteomes" id="UP000886865"/>
    </source>
</evidence>
<feature type="transmembrane region" description="Helical" evidence="4">
    <location>
        <begin position="245"/>
        <end position="263"/>
    </location>
</feature>
<gene>
    <name evidence="6" type="ORF">IAA86_09140</name>
</gene>
<sequence length="395" mass="42768">MKNADKKALIGLSAGHFMVDWYASILVPLYPVITAKLGISLSFISTIIAFGHMLSSMLQPLFGYISDKLKHRTFMFWGLVMASVFIPLTVVSNSAKFLTLFLICGMCGNAFYHPQVTCLVNTFSYNNPKLAKYMGIFLGLGTIGYAIGPVCSSGVVASYGEHALMLFSIPGILTAILIYFVVPKIPTDTVCKTKDGFFVIMKEILSSKTILGLVLIAVVKSGVSISFGTYMPFLLEKNGFSLNEIGLIVTLFFTISGIATMLSSKIEEKIGGANVIRLSFFSILPLTLLTLFVLEKIPVLAAVLFIVTGFFILLSVSVTLVSAQKLVNKNKGVISGIMQGFSWGLGALFLAPMGFVGQYFGVDKILIIMSSIAFLTGIFGISKELKEVFDSEAKV</sequence>
<protein>
    <submittedName>
        <fullName evidence="6">MFS transporter</fullName>
    </submittedName>
</protein>
<dbReference type="InterPro" id="IPR011701">
    <property type="entry name" value="MFS"/>
</dbReference>
<dbReference type="PANTHER" id="PTHR43129">
    <property type="entry name" value="FOSMIDOMYCIN RESISTANCE PROTEIN"/>
    <property type="match status" value="1"/>
</dbReference>